<dbReference type="PANTHER" id="PTHR18947:SF39">
    <property type="entry name" value="PROTEIN HOOK"/>
    <property type="match status" value="1"/>
</dbReference>
<accession>A0ABD1FDU4</accession>
<evidence type="ECO:0000256" key="8">
    <source>
        <dbReference type="ARBA" id="ARBA00022701"/>
    </source>
</evidence>
<evidence type="ECO:0000313" key="15">
    <source>
        <dbReference type="EMBL" id="KAL1517455.1"/>
    </source>
</evidence>
<keyword evidence="10 12" id="KW-0175">Coiled coil</keyword>
<dbReference type="SUPFAM" id="SSF116907">
    <property type="entry name" value="Hook domain"/>
    <property type="match status" value="1"/>
</dbReference>
<gene>
    <name evidence="15" type="ORF">ABEB36_001216</name>
</gene>
<keyword evidence="11" id="KW-0206">Cytoskeleton</keyword>
<dbReference type="Gene3D" id="1.10.418.10">
    <property type="entry name" value="Calponin-like domain"/>
    <property type="match status" value="1"/>
</dbReference>
<comment type="similarity">
    <text evidence="3">Belongs to the hook family.</text>
</comment>
<dbReference type="FunFam" id="1.10.418.10:FF:000024">
    <property type="entry name" value="Hook homolog 3 (Drosophila)"/>
    <property type="match status" value="1"/>
</dbReference>
<keyword evidence="7" id="KW-0254">Endocytosis</keyword>
<keyword evidence="8" id="KW-0493">Microtubule</keyword>
<dbReference type="EMBL" id="JBDJPC010000001">
    <property type="protein sequence ID" value="KAL1517455.1"/>
    <property type="molecule type" value="Genomic_DNA"/>
</dbReference>
<comment type="subunit">
    <text evidence="4">Homodimer. Interacts with microtubules via its N-terminus.</text>
</comment>
<evidence type="ECO:0000256" key="13">
    <source>
        <dbReference type="SAM" id="MobiDB-lite"/>
    </source>
</evidence>
<evidence type="ECO:0000256" key="10">
    <source>
        <dbReference type="ARBA" id="ARBA00023054"/>
    </source>
</evidence>
<comment type="subcellular location">
    <subcellularLocation>
        <location evidence="2">Cytoplasm</location>
        <location evidence="2">Cytoskeleton</location>
    </subcellularLocation>
    <subcellularLocation>
        <location evidence="1">Endosome</location>
    </subcellularLocation>
</comment>
<name>A0ABD1FDU4_HYPHA</name>
<evidence type="ECO:0000256" key="11">
    <source>
        <dbReference type="ARBA" id="ARBA00023212"/>
    </source>
</evidence>
<dbReference type="PANTHER" id="PTHR18947">
    <property type="entry name" value="HOOK PROTEINS"/>
    <property type="match status" value="1"/>
</dbReference>
<evidence type="ECO:0000256" key="3">
    <source>
        <dbReference type="ARBA" id="ARBA00006946"/>
    </source>
</evidence>
<dbReference type="Pfam" id="PF19047">
    <property type="entry name" value="HOOK_N"/>
    <property type="match status" value="1"/>
</dbReference>
<evidence type="ECO:0000256" key="4">
    <source>
        <dbReference type="ARBA" id="ARBA00011241"/>
    </source>
</evidence>
<evidence type="ECO:0000256" key="2">
    <source>
        <dbReference type="ARBA" id="ARBA00004245"/>
    </source>
</evidence>
<dbReference type="PROSITE" id="PS50021">
    <property type="entry name" value="CH"/>
    <property type="match status" value="1"/>
</dbReference>
<dbReference type="GO" id="GO:0006897">
    <property type="term" value="P:endocytosis"/>
    <property type="evidence" value="ECO:0007669"/>
    <property type="project" value="UniProtKB-KW"/>
</dbReference>
<dbReference type="Pfam" id="PF05622">
    <property type="entry name" value="HOOK"/>
    <property type="match status" value="2"/>
</dbReference>
<keyword evidence="9" id="KW-0967">Endosome</keyword>
<dbReference type="InterPro" id="IPR043936">
    <property type="entry name" value="HOOK_N"/>
</dbReference>
<dbReference type="AlphaFoldDB" id="A0ABD1FDU4"/>
<evidence type="ECO:0000313" key="16">
    <source>
        <dbReference type="Proteomes" id="UP001566132"/>
    </source>
</evidence>
<feature type="domain" description="Calponin-homology (CH)" evidence="14">
    <location>
        <begin position="5"/>
        <end position="119"/>
    </location>
</feature>
<evidence type="ECO:0000256" key="5">
    <source>
        <dbReference type="ARBA" id="ARBA00018971"/>
    </source>
</evidence>
<evidence type="ECO:0000256" key="12">
    <source>
        <dbReference type="SAM" id="Coils"/>
    </source>
</evidence>
<dbReference type="Proteomes" id="UP001566132">
    <property type="component" value="Unassembled WGS sequence"/>
</dbReference>
<dbReference type="GO" id="GO:0005768">
    <property type="term" value="C:endosome"/>
    <property type="evidence" value="ECO:0007669"/>
    <property type="project" value="UniProtKB-SubCell"/>
</dbReference>
<dbReference type="InterPro" id="IPR036872">
    <property type="entry name" value="CH_dom_sf"/>
</dbReference>
<dbReference type="InterPro" id="IPR008636">
    <property type="entry name" value="Hook_C"/>
</dbReference>
<keyword evidence="6" id="KW-0963">Cytoplasm</keyword>
<dbReference type="GO" id="GO:0005874">
    <property type="term" value="C:microtubule"/>
    <property type="evidence" value="ECO:0007669"/>
    <property type="project" value="UniProtKB-KW"/>
</dbReference>
<sequence>MDPSEDMCYTLVKWLQILVPNRSRNISEICDGVAIMEALQHIEPYHFSQLEPKIKKDVGTNWRLRVSNLKKILEATIEYYQEVHNLHILDNGRPDVTRIAESNDPVHLAKLLRLVLGCAIYCERKQEYITLIMKMEVSEQQNIMQAIQQLEDVSGGPGRTGLSLLILDSDARVSKLVTDLESANKVREALTLQNQNLEQLLQIAQEEKKNLEQQLENLKKKEAKGPESRRYVEQLKEDLFKAEVMRDDFKAKLLEQEKQLLQYQEKIAELQIAASDSTRLKDEVDALTESAGKVTDLEQRLVSYKKRLENYQDTKKQVQKLEEKNMEYLEKNMELEEELAKSSTWRNQCETYRLQRVELQQKLDEESQRADKAQFTLENLESKIAALQAERDRLLTERDNLREENEELRLDHVKTTESGAAVSQELTPAELKERLRFLERENKTLHLAQQELDTKQSALNQASARAEKLQQQNRTLTQTVLKLEAQVDELRSGGSASNESTNQATVKKLQEALTAKEHELQVAHTKYQRNLEKAKEVAAQLQTAENNSARGGSMGVLEERLITAAFHKLGTVLQRDAADERLAVFAAQGQSFLARQRQATPRKPPARFTSNKSK</sequence>
<evidence type="ECO:0000256" key="6">
    <source>
        <dbReference type="ARBA" id="ARBA00022490"/>
    </source>
</evidence>
<feature type="region of interest" description="Disordered" evidence="13">
    <location>
        <begin position="595"/>
        <end position="614"/>
    </location>
</feature>
<protein>
    <recommendedName>
        <fullName evidence="5">Protein hook</fullName>
    </recommendedName>
</protein>
<dbReference type="InterPro" id="IPR001715">
    <property type="entry name" value="CH_dom"/>
</dbReference>
<evidence type="ECO:0000256" key="9">
    <source>
        <dbReference type="ARBA" id="ARBA00022753"/>
    </source>
</evidence>
<reference evidence="15 16" key="1">
    <citation type="submission" date="2024-05" db="EMBL/GenBank/DDBJ databases">
        <title>Genetic variation in Jamaican populations of the coffee berry borer (Hypothenemus hampei).</title>
        <authorList>
            <person name="Errbii M."/>
            <person name="Myrie A."/>
        </authorList>
    </citation>
    <scope>NUCLEOTIDE SEQUENCE [LARGE SCALE GENOMIC DNA]</scope>
    <source>
        <strain evidence="15">JA-Hopewell-2020-01-JO</strain>
        <tissue evidence="15">Whole body</tissue>
    </source>
</reference>
<evidence type="ECO:0000256" key="1">
    <source>
        <dbReference type="ARBA" id="ARBA00004177"/>
    </source>
</evidence>
<organism evidence="15 16">
    <name type="scientific">Hypothenemus hampei</name>
    <name type="common">Coffee berry borer</name>
    <dbReference type="NCBI Taxonomy" id="57062"/>
    <lineage>
        <taxon>Eukaryota</taxon>
        <taxon>Metazoa</taxon>
        <taxon>Ecdysozoa</taxon>
        <taxon>Arthropoda</taxon>
        <taxon>Hexapoda</taxon>
        <taxon>Insecta</taxon>
        <taxon>Pterygota</taxon>
        <taxon>Neoptera</taxon>
        <taxon>Endopterygota</taxon>
        <taxon>Coleoptera</taxon>
        <taxon>Polyphaga</taxon>
        <taxon>Cucujiformia</taxon>
        <taxon>Curculionidae</taxon>
        <taxon>Scolytinae</taxon>
        <taxon>Hypothenemus</taxon>
    </lineage>
</organism>
<evidence type="ECO:0000256" key="7">
    <source>
        <dbReference type="ARBA" id="ARBA00022583"/>
    </source>
</evidence>
<evidence type="ECO:0000259" key="14">
    <source>
        <dbReference type="PROSITE" id="PS50021"/>
    </source>
</evidence>
<feature type="coiled-coil region" evidence="12">
    <location>
        <begin position="180"/>
        <end position="547"/>
    </location>
</feature>
<keyword evidence="16" id="KW-1185">Reference proteome</keyword>
<comment type="caution">
    <text evidence="15">The sequence shown here is derived from an EMBL/GenBank/DDBJ whole genome shotgun (WGS) entry which is preliminary data.</text>
</comment>
<proteinExistence type="inferred from homology"/>